<evidence type="ECO:0000313" key="1">
    <source>
        <dbReference type="EMBL" id="SJZ35543.1"/>
    </source>
</evidence>
<dbReference type="AlphaFoldDB" id="A0A1T4JZE9"/>
<accession>A0A1T4JZE9</accession>
<name>A0A1T4JZE9_TREPO</name>
<dbReference type="GeneID" id="78316206"/>
<reference evidence="1 2" key="1">
    <citation type="submission" date="2017-02" db="EMBL/GenBank/DDBJ databases">
        <authorList>
            <person name="Peterson S.W."/>
        </authorList>
    </citation>
    <scope>NUCLEOTIDE SEQUENCE [LARGE SCALE GENOMIC DNA]</scope>
    <source>
        <strain evidence="1 2">ATCC BAA-908</strain>
    </source>
</reference>
<dbReference type="GO" id="GO:0004519">
    <property type="term" value="F:endonuclease activity"/>
    <property type="evidence" value="ECO:0007669"/>
    <property type="project" value="UniProtKB-KW"/>
</dbReference>
<dbReference type="RefSeq" id="WP_078932811.1">
    <property type="nucleotide sequence ID" value="NZ_FUWG01000006.1"/>
</dbReference>
<dbReference type="Proteomes" id="UP000190423">
    <property type="component" value="Unassembled WGS sequence"/>
</dbReference>
<keyword evidence="1" id="KW-0378">Hydrolase</keyword>
<proteinExistence type="predicted"/>
<dbReference type="InterPro" id="IPR018579">
    <property type="entry name" value="Restrct_endonuc_II_LlaJI"/>
</dbReference>
<dbReference type="OrthoDB" id="9762266at2"/>
<protein>
    <submittedName>
        <fullName evidence="1">LlaJI restriction endonuclease</fullName>
    </submittedName>
</protein>
<keyword evidence="2" id="KW-1185">Reference proteome</keyword>
<dbReference type="EMBL" id="FUWG01000006">
    <property type="protein sequence ID" value="SJZ35543.1"/>
    <property type="molecule type" value="Genomic_DNA"/>
</dbReference>
<keyword evidence="1" id="KW-0540">Nuclease</keyword>
<evidence type="ECO:0000313" key="2">
    <source>
        <dbReference type="Proteomes" id="UP000190423"/>
    </source>
</evidence>
<gene>
    <name evidence="1" type="ORF">SAMN02745149_00897</name>
</gene>
<dbReference type="STRING" id="261392.SAMN02745149_00897"/>
<dbReference type="Pfam" id="PF09563">
    <property type="entry name" value="RE_LlaJI"/>
    <property type="match status" value="1"/>
</dbReference>
<keyword evidence="1" id="KW-0255">Endonuclease</keyword>
<sequence>MNSANDVRNKNVSLSDLCVYFDAENSRDEETGLVDKFVGLRFVDGKLSIHFPVGYAKSENADDRQIRLDILNLISVLSSFGTPESLLHQTDVRLKSTQVTFPIHAYFFVINDFLNHGYYRSKEQIYKRAPSGKISWSRTIKQVRPQIANENAVYLEFITHRTNHNEAELITLIHKFCVHESFCKLGFLFSSFVPAKPPIAFNKNFFTSILQAKIAHTFNESELLLFKNMLDIILYLDSSADKENFIFGTNNFHHIWEQLVDSVYGEKDKEKFYPKVYWRLNGSKADFSFGNSEKRNSLRPDTIMIQNRGKPEQKIFVLDSKYYQYGATKNPNHLPDSASVVKQLAYAEYIANPKNKIKLPSDIQQNLDSQKIYNAFIMPAFVNESQNIGFVSADYALPQDSEQTEKPYNKIYGILLDTRTLMHSHKAHNIQAIGELAQRIAH</sequence>
<organism evidence="1 2">
    <name type="scientific">Treponema porcinum</name>
    <dbReference type="NCBI Taxonomy" id="261392"/>
    <lineage>
        <taxon>Bacteria</taxon>
        <taxon>Pseudomonadati</taxon>
        <taxon>Spirochaetota</taxon>
        <taxon>Spirochaetia</taxon>
        <taxon>Spirochaetales</taxon>
        <taxon>Treponemataceae</taxon>
        <taxon>Treponema</taxon>
    </lineage>
</organism>